<dbReference type="OrthoDB" id="10586028at2759"/>
<evidence type="ECO:0000313" key="2">
    <source>
        <dbReference type="EMBL" id="RMX51726.1"/>
    </source>
</evidence>
<sequence>MIGFIFVQDCGDTASNGTLLPEQQLTSSRPNVTFGQYEKTVNWYANVSWNPVKDPDGVFKGYLVNLGFGSRLGILCSVLPKNQTYLSINISHYGYTYPENIYLLIQSIPSNVSDHEMESFVNDVRIPTSTSPSTPRTTMAETTAKTTVETSTAAKAPTREITSKGSGDDENMLAENIGSD</sequence>
<dbReference type="EMBL" id="RCHS01001723">
    <property type="protein sequence ID" value="RMX51726.1"/>
    <property type="molecule type" value="Genomic_DNA"/>
</dbReference>
<gene>
    <name evidence="2" type="ORF">pdam_00011736</name>
</gene>
<dbReference type="AlphaFoldDB" id="A0A3M6UDS8"/>
<reference evidence="2 3" key="1">
    <citation type="journal article" date="2018" name="Sci. Rep.">
        <title>Comparative analysis of the Pocillopora damicornis genome highlights role of immune system in coral evolution.</title>
        <authorList>
            <person name="Cunning R."/>
            <person name="Bay R.A."/>
            <person name="Gillette P."/>
            <person name="Baker A.C."/>
            <person name="Traylor-Knowles N."/>
        </authorList>
    </citation>
    <scope>NUCLEOTIDE SEQUENCE [LARGE SCALE GENOMIC DNA]</scope>
    <source>
        <strain evidence="2">RSMAS</strain>
        <tissue evidence="2">Whole animal</tissue>
    </source>
</reference>
<comment type="caution">
    <text evidence="2">The sequence shown here is derived from an EMBL/GenBank/DDBJ whole genome shotgun (WGS) entry which is preliminary data.</text>
</comment>
<evidence type="ECO:0000313" key="3">
    <source>
        <dbReference type="Proteomes" id="UP000275408"/>
    </source>
</evidence>
<organism evidence="2 3">
    <name type="scientific">Pocillopora damicornis</name>
    <name type="common">Cauliflower coral</name>
    <name type="synonym">Millepora damicornis</name>
    <dbReference type="NCBI Taxonomy" id="46731"/>
    <lineage>
        <taxon>Eukaryota</taxon>
        <taxon>Metazoa</taxon>
        <taxon>Cnidaria</taxon>
        <taxon>Anthozoa</taxon>
        <taxon>Hexacorallia</taxon>
        <taxon>Scleractinia</taxon>
        <taxon>Astrocoeniina</taxon>
        <taxon>Pocilloporidae</taxon>
        <taxon>Pocillopora</taxon>
    </lineage>
</organism>
<accession>A0A3M6UDS8</accession>
<feature type="region of interest" description="Disordered" evidence="1">
    <location>
        <begin position="125"/>
        <end position="180"/>
    </location>
</feature>
<dbReference type="Proteomes" id="UP000275408">
    <property type="component" value="Unassembled WGS sequence"/>
</dbReference>
<feature type="compositionally biased region" description="Low complexity" evidence="1">
    <location>
        <begin position="127"/>
        <end position="156"/>
    </location>
</feature>
<name>A0A3M6UDS8_POCDA</name>
<evidence type="ECO:0008006" key="4">
    <source>
        <dbReference type="Google" id="ProtNLM"/>
    </source>
</evidence>
<proteinExistence type="predicted"/>
<keyword evidence="3" id="KW-1185">Reference proteome</keyword>
<protein>
    <recommendedName>
        <fullName evidence="4">Fibronectin type-III domain-containing protein</fullName>
    </recommendedName>
</protein>
<evidence type="ECO:0000256" key="1">
    <source>
        <dbReference type="SAM" id="MobiDB-lite"/>
    </source>
</evidence>